<organism evidence="3 4">
    <name type="scientific">Symbiodinium microadriaticum</name>
    <name type="common">Dinoflagellate</name>
    <name type="synonym">Zooxanthella microadriatica</name>
    <dbReference type="NCBI Taxonomy" id="2951"/>
    <lineage>
        <taxon>Eukaryota</taxon>
        <taxon>Sar</taxon>
        <taxon>Alveolata</taxon>
        <taxon>Dinophyceae</taxon>
        <taxon>Suessiales</taxon>
        <taxon>Symbiodiniaceae</taxon>
        <taxon>Symbiodinium</taxon>
    </lineage>
</organism>
<proteinExistence type="predicted"/>
<dbReference type="OrthoDB" id="10250354at2759"/>
<dbReference type="InterPro" id="IPR036869">
    <property type="entry name" value="J_dom_sf"/>
</dbReference>
<evidence type="ECO:0000313" key="4">
    <source>
        <dbReference type="Proteomes" id="UP000186817"/>
    </source>
</evidence>
<gene>
    <name evidence="3" type="primary">dnaJ</name>
    <name evidence="3" type="ORF">AK812_SmicGene34531</name>
</gene>
<dbReference type="Gene3D" id="1.10.287.110">
    <property type="entry name" value="DnaJ domain"/>
    <property type="match status" value="1"/>
</dbReference>
<dbReference type="PRINTS" id="PR00625">
    <property type="entry name" value="JDOMAIN"/>
</dbReference>
<feature type="domain" description="J" evidence="2">
    <location>
        <begin position="505"/>
        <end position="571"/>
    </location>
</feature>
<dbReference type="GO" id="GO:0051082">
    <property type="term" value="F:unfolded protein binding"/>
    <property type="evidence" value="ECO:0007669"/>
    <property type="project" value="TreeGrafter"/>
</dbReference>
<protein>
    <submittedName>
        <fullName evidence="3">Chaperone protein DnaJ</fullName>
    </submittedName>
</protein>
<dbReference type="AlphaFoldDB" id="A0A1Q9CNS1"/>
<evidence type="ECO:0000313" key="3">
    <source>
        <dbReference type="EMBL" id="OLP84566.1"/>
    </source>
</evidence>
<dbReference type="PANTHER" id="PTHR43948">
    <property type="entry name" value="DNAJ HOMOLOG SUBFAMILY B"/>
    <property type="match status" value="1"/>
</dbReference>
<dbReference type="GO" id="GO:0005737">
    <property type="term" value="C:cytoplasm"/>
    <property type="evidence" value="ECO:0007669"/>
    <property type="project" value="TreeGrafter"/>
</dbReference>
<dbReference type="InterPro" id="IPR001623">
    <property type="entry name" value="DnaJ_domain"/>
</dbReference>
<dbReference type="PANTHER" id="PTHR43948:SF10">
    <property type="entry name" value="MRJ, ISOFORM E"/>
    <property type="match status" value="1"/>
</dbReference>
<accession>A0A1Q9CNS1</accession>
<keyword evidence="4" id="KW-1185">Reference proteome</keyword>
<dbReference type="CDD" id="cd06257">
    <property type="entry name" value="DnaJ"/>
    <property type="match status" value="1"/>
</dbReference>
<dbReference type="GO" id="GO:0051087">
    <property type="term" value="F:protein-folding chaperone binding"/>
    <property type="evidence" value="ECO:0007669"/>
    <property type="project" value="TreeGrafter"/>
</dbReference>
<evidence type="ECO:0000259" key="2">
    <source>
        <dbReference type="PROSITE" id="PS50076"/>
    </source>
</evidence>
<dbReference type="EMBL" id="LSRX01001032">
    <property type="protein sequence ID" value="OLP84566.1"/>
    <property type="molecule type" value="Genomic_DNA"/>
</dbReference>
<dbReference type="Proteomes" id="UP000186817">
    <property type="component" value="Unassembled WGS sequence"/>
</dbReference>
<dbReference type="PROSITE" id="PS50076">
    <property type="entry name" value="DNAJ_2"/>
    <property type="match status" value="1"/>
</dbReference>
<dbReference type="GO" id="GO:0044183">
    <property type="term" value="F:protein folding chaperone"/>
    <property type="evidence" value="ECO:0007669"/>
    <property type="project" value="TreeGrafter"/>
</dbReference>
<dbReference type="SMART" id="SM00271">
    <property type="entry name" value="DnaJ"/>
    <property type="match status" value="1"/>
</dbReference>
<sequence>MPPPSLPFTEHTNSRIYVPLLLHAAGMVSPETRASWFADASIGDWRRRQFEAVSARTFLPVHDTVAAIAFVAQARGDDLRQSAPFQRLVEWTEGLLTFLLGQHGASILERDIAALRQPNAPPERAGSSARRQQRETACGSDLGISIVFCTQQREQASPHSIVVATRIAGREAEREGAQKVISARRGAHGEEEPRTLEGNEPALRLGRVTTPDIGPELGDARLAVTPARVSMEDVTASSVQCRCQGVPLFARFALMDGTPLPVFVPPEVCGLLSIPEALRPSSDTIVAAESRPRDTRRRKVSARDVDPADRRRLDLVVYGATPLGEALCCDVTLVSPLTREGRRKRIAYPELLWPGPQRLCVLACEVGGRWNAESLRLVTQLVRLRAQRAPAALRPAARTHEPFFVHSRYTSTSKPHAKAKTQAQSQAKRRPPTPESSDGEDQENIGPRIRKAMEPFPSYSGEMPPPEAESTWSDQELYNYFFSSGFIKPKKKASKPKPTPQQMEQYFRTLNLRPGAKAAAVKKAYRQLALRFHPDKNQDSTEAKLKFQEITEAYAEVCRVLDGKGLNEQKGVDSNSVKSA</sequence>
<comment type="caution">
    <text evidence="3">The sequence shown here is derived from an EMBL/GenBank/DDBJ whole genome shotgun (WGS) entry which is preliminary data.</text>
</comment>
<dbReference type="SUPFAM" id="SSF46565">
    <property type="entry name" value="Chaperone J-domain"/>
    <property type="match status" value="1"/>
</dbReference>
<feature type="region of interest" description="Disordered" evidence="1">
    <location>
        <begin position="408"/>
        <end position="447"/>
    </location>
</feature>
<reference evidence="3 4" key="1">
    <citation type="submission" date="2016-02" db="EMBL/GenBank/DDBJ databases">
        <title>Genome analysis of coral dinoflagellate symbionts highlights evolutionary adaptations to a symbiotic lifestyle.</title>
        <authorList>
            <person name="Aranda M."/>
            <person name="Li Y."/>
            <person name="Liew Y.J."/>
            <person name="Baumgarten S."/>
            <person name="Simakov O."/>
            <person name="Wilson M."/>
            <person name="Piel J."/>
            <person name="Ashoor H."/>
            <person name="Bougouffa S."/>
            <person name="Bajic V.B."/>
            <person name="Ryu T."/>
            <person name="Ravasi T."/>
            <person name="Bayer T."/>
            <person name="Micklem G."/>
            <person name="Kim H."/>
            <person name="Bhak J."/>
            <person name="Lajeunesse T.C."/>
            <person name="Voolstra C.R."/>
        </authorList>
    </citation>
    <scope>NUCLEOTIDE SEQUENCE [LARGE SCALE GENOMIC DNA]</scope>
    <source>
        <strain evidence="3 4">CCMP2467</strain>
    </source>
</reference>
<name>A0A1Q9CNS1_SYMMI</name>
<dbReference type="Pfam" id="PF00226">
    <property type="entry name" value="DnaJ"/>
    <property type="match status" value="1"/>
</dbReference>
<evidence type="ECO:0000256" key="1">
    <source>
        <dbReference type="SAM" id="MobiDB-lite"/>
    </source>
</evidence>